<keyword evidence="8" id="KW-1185">Reference proteome</keyword>
<dbReference type="EMBL" id="JAIMBW010000001">
    <property type="protein sequence ID" value="MBY4892463.1"/>
    <property type="molecule type" value="Genomic_DNA"/>
</dbReference>
<comment type="similarity">
    <text evidence="1">Belongs to the LysR transcriptional regulatory family.</text>
</comment>
<dbReference type="InterPro" id="IPR036388">
    <property type="entry name" value="WH-like_DNA-bd_sf"/>
</dbReference>
<dbReference type="InterPro" id="IPR005119">
    <property type="entry name" value="LysR_subst-bd"/>
</dbReference>
<dbReference type="Pfam" id="PF00126">
    <property type="entry name" value="HTH_1"/>
    <property type="match status" value="1"/>
</dbReference>
<evidence type="ECO:0000259" key="5">
    <source>
        <dbReference type="PROSITE" id="PS50931"/>
    </source>
</evidence>
<dbReference type="PANTHER" id="PTHR30126:SF80">
    <property type="entry name" value="TRANSCRIPTIONAL REGULATOR-RELATED"/>
    <property type="match status" value="1"/>
</dbReference>
<protein>
    <submittedName>
        <fullName evidence="7">LysR family transcriptional regulator</fullName>
    </submittedName>
</protein>
<dbReference type="CDD" id="cd05466">
    <property type="entry name" value="PBP2_LTTR_substrate"/>
    <property type="match status" value="1"/>
</dbReference>
<organism evidence="7">
    <name type="scientific">Gymnodinialimonas phycosphaerae</name>
    <dbReference type="NCBI Taxonomy" id="2841589"/>
    <lineage>
        <taxon>Bacteria</taxon>
        <taxon>Pseudomonadati</taxon>
        <taxon>Pseudomonadota</taxon>
        <taxon>Alphaproteobacteria</taxon>
        <taxon>Rhodobacterales</taxon>
        <taxon>Paracoccaceae</taxon>
        <taxon>Gymnodinialimonas</taxon>
    </lineage>
</organism>
<keyword evidence="3" id="KW-0238">DNA-binding</keyword>
<dbReference type="RefSeq" id="WP_257892257.1">
    <property type="nucleotide sequence ID" value="NZ_JAIMBW010000001.1"/>
</dbReference>
<proteinExistence type="inferred from homology"/>
<dbReference type="PANTHER" id="PTHR30126">
    <property type="entry name" value="HTH-TYPE TRANSCRIPTIONAL REGULATOR"/>
    <property type="match status" value="1"/>
</dbReference>
<evidence type="ECO:0000256" key="2">
    <source>
        <dbReference type="ARBA" id="ARBA00023015"/>
    </source>
</evidence>
<evidence type="ECO:0000256" key="4">
    <source>
        <dbReference type="ARBA" id="ARBA00023163"/>
    </source>
</evidence>
<evidence type="ECO:0000256" key="1">
    <source>
        <dbReference type="ARBA" id="ARBA00009437"/>
    </source>
</evidence>
<name>A0A975YH92_9RHOB</name>
<accession>A0A975YH92</accession>
<dbReference type="AlphaFoldDB" id="A0A975YH92"/>
<evidence type="ECO:0000256" key="3">
    <source>
        <dbReference type="ARBA" id="ARBA00023125"/>
    </source>
</evidence>
<dbReference type="Pfam" id="PF03466">
    <property type="entry name" value="LysR_substrate"/>
    <property type="match status" value="1"/>
</dbReference>
<keyword evidence="4" id="KW-0804">Transcription</keyword>
<gene>
    <name evidence="6" type="ORF">KUL25_06770</name>
    <name evidence="7" type="ORF">KUL25_06775</name>
</gene>
<sequence length="283" mass="30900">MKHLKIYRAIRLIHRTGSIRKAAGDLSISPSALNRSIQAFEDELSFNIFERLPGGVRLSDAGELLLDVIDRHLLEFTQLQGQLGTLRDGESGDLRISLGHDIAAGLVMDCCLEMQDRFPKVALDIIFDTSIDSLRQRGVDLAVLTNPATDDTTEVVHASACRIVACASGDGVDPQGIWDLADRRVLIPGEATGTRTAIDHVLRRKQLTLPQATALSAAHVAHYHGAASAVAIFPKIVFGAQAKPLPFDFGTVQICILRMARRPLIRPAQTFISILQRRLDEAS</sequence>
<evidence type="ECO:0000313" key="6">
    <source>
        <dbReference type="EMBL" id="MBY4892463.1"/>
    </source>
</evidence>
<dbReference type="SUPFAM" id="SSF53850">
    <property type="entry name" value="Periplasmic binding protein-like II"/>
    <property type="match status" value="1"/>
</dbReference>
<dbReference type="EMBL" id="CP078073">
    <property type="protein sequence ID" value="QXL89210.1"/>
    <property type="molecule type" value="Genomic_DNA"/>
</dbReference>
<dbReference type="Proteomes" id="UP000693972">
    <property type="component" value="Unassembled WGS sequence"/>
</dbReference>
<reference evidence="7 8" key="1">
    <citation type="submission" date="2021-07" db="EMBL/GenBank/DDBJ databases">
        <title>Karlodiniumbacter phycospheric gen. nov., sp. nov., a phycosphere bacterium isolated from karlodinium veneficum.</title>
        <authorList>
            <person name="Peng Y."/>
            <person name="Jiang L."/>
            <person name="Lee J."/>
        </authorList>
    </citation>
    <scope>NUCLEOTIDE SEQUENCE</scope>
    <source>
        <strain evidence="7 8">N5</strain>
    </source>
</reference>
<dbReference type="Gene3D" id="3.40.190.290">
    <property type="match status" value="1"/>
</dbReference>
<dbReference type="GO" id="GO:0000976">
    <property type="term" value="F:transcription cis-regulatory region binding"/>
    <property type="evidence" value="ECO:0007669"/>
    <property type="project" value="TreeGrafter"/>
</dbReference>
<dbReference type="GO" id="GO:0003700">
    <property type="term" value="F:DNA-binding transcription factor activity"/>
    <property type="evidence" value="ECO:0007669"/>
    <property type="project" value="InterPro"/>
</dbReference>
<feature type="domain" description="HTH lysR-type" evidence="5">
    <location>
        <begin position="1"/>
        <end position="59"/>
    </location>
</feature>
<keyword evidence="2" id="KW-0805">Transcription regulation</keyword>
<evidence type="ECO:0000313" key="8">
    <source>
        <dbReference type="Proteomes" id="UP000693972"/>
    </source>
</evidence>
<dbReference type="InterPro" id="IPR000847">
    <property type="entry name" value="LysR_HTH_N"/>
</dbReference>
<dbReference type="PROSITE" id="PS50931">
    <property type="entry name" value="HTH_LYSR"/>
    <property type="match status" value="1"/>
</dbReference>
<dbReference type="InterPro" id="IPR036390">
    <property type="entry name" value="WH_DNA-bd_sf"/>
</dbReference>
<dbReference type="SUPFAM" id="SSF46785">
    <property type="entry name" value="Winged helix' DNA-binding domain"/>
    <property type="match status" value="1"/>
</dbReference>
<evidence type="ECO:0000313" key="7">
    <source>
        <dbReference type="EMBL" id="QXL89210.1"/>
    </source>
</evidence>
<dbReference type="Gene3D" id="1.10.10.10">
    <property type="entry name" value="Winged helix-like DNA-binding domain superfamily/Winged helix DNA-binding domain"/>
    <property type="match status" value="1"/>
</dbReference>